<proteinExistence type="predicted"/>
<evidence type="ECO:0000313" key="2">
    <source>
        <dbReference type="Proteomes" id="UP000050795"/>
    </source>
</evidence>
<feature type="region of interest" description="Disordered" evidence="1">
    <location>
        <begin position="140"/>
        <end position="182"/>
    </location>
</feature>
<feature type="compositionally biased region" description="Polar residues" evidence="1">
    <location>
        <begin position="27"/>
        <end position="44"/>
    </location>
</feature>
<dbReference type="InterPro" id="IPR011598">
    <property type="entry name" value="bHLH_dom"/>
</dbReference>
<feature type="compositionally biased region" description="Polar residues" evidence="1">
    <location>
        <begin position="429"/>
        <end position="446"/>
    </location>
</feature>
<dbReference type="WBParaSite" id="TREG1_50090.1">
    <property type="protein sequence ID" value="TREG1_50090.1"/>
    <property type="gene ID" value="TREG1_50090"/>
</dbReference>
<name>A0A183VLW5_TRIRE</name>
<organism evidence="2 3">
    <name type="scientific">Trichobilharzia regenti</name>
    <name type="common">Nasal bird schistosome</name>
    <dbReference type="NCBI Taxonomy" id="157069"/>
    <lineage>
        <taxon>Eukaryota</taxon>
        <taxon>Metazoa</taxon>
        <taxon>Spiralia</taxon>
        <taxon>Lophotrochozoa</taxon>
        <taxon>Platyhelminthes</taxon>
        <taxon>Trematoda</taxon>
        <taxon>Digenea</taxon>
        <taxon>Strigeidida</taxon>
        <taxon>Schistosomatoidea</taxon>
        <taxon>Schistosomatidae</taxon>
        <taxon>Trichobilharzia</taxon>
    </lineage>
</organism>
<dbReference type="Pfam" id="PF00010">
    <property type="entry name" value="HLH"/>
    <property type="match status" value="1"/>
</dbReference>
<keyword evidence="2" id="KW-1185">Reference proteome</keyword>
<dbReference type="Proteomes" id="UP000050795">
    <property type="component" value="Unassembled WGS sequence"/>
</dbReference>
<dbReference type="OrthoDB" id="6264573at2759"/>
<dbReference type="SUPFAM" id="SSF47459">
    <property type="entry name" value="HLH, helix-loop-helix DNA-binding domain"/>
    <property type="match status" value="1"/>
</dbReference>
<accession>A0A183VLW5</accession>
<feature type="compositionally biased region" description="Low complexity" evidence="1">
    <location>
        <begin position="146"/>
        <end position="158"/>
    </location>
</feature>
<protein>
    <submittedName>
        <fullName evidence="3">BHLH domain-containing protein</fullName>
    </submittedName>
</protein>
<dbReference type="Gene3D" id="4.10.280.10">
    <property type="entry name" value="Helix-loop-helix DNA-binding domain"/>
    <property type="match status" value="1"/>
</dbReference>
<feature type="region of interest" description="Disordered" evidence="1">
    <location>
        <begin position="27"/>
        <end position="55"/>
    </location>
</feature>
<evidence type="ECO:0000256" key="1">
    <source>
        <dbReference type="SAM" id="MobiDB-lite"/>
    </source>
</evidence>
<reference evidence="3" key="2">
    <citation type="submission" date="2023-11" db="UniProtKB">
        <authorList>
            <consortium name="WormBaseParasite"/>
        </authorList>
    </citation>
    <scope>IDENTIFICATION</scope>
</reference>
<dbReference type="InterPro" id="IPR036638">
    <property type="entry name" value="HLH_DNA-bd_sf"/>
</dbReference>
<dbReference type="AlphaFoldDB" id="A0A183VLW5"/>
<dbReference type="GO" id="GO:0046983">
    <property type="term" value="F:protein dimerization activity"/>
    <property type="evidence" value="ECO:0007669"/>
    <property type="project" value="InterPro"/>
</dbReference>
<evidence type="ECO:0000313" key="3">
    <source>
        <dbReference type="WBParaSite" id="TREG1_50090.1"/>
    </source>
</evidence>
<dbReference type="PROSITE" id="PS50888">
    <property type="entry name" value="BHLH"/>
    <property type="match status" value="1"/>
</dbReference>
<feature type="compositionally biased region" description="Polar residues" evidence="1">
    <location>
        <begin position="159"/>
        <end position="182"/>
    </location>
</feature>
<sequence length="455" mass="50420">MIPFTDTRGDCTRVPPIYSPPHITTMSNQPTGSNISLTVPQSKVPSRRGRRSNVPPEIREQTRRLKKQNMERRRRACISDKMNALHNLAMNLIGIDPEKCGKVEKADILNLCHAVFQGIANISKDEPELRSRLQKLRHTLNQTGCSSSSSSSASTSSTVIKNESTLNTDRMTETTVQQNKQSESLHSNCVHFSNLPIQSSQTSLFTSSYNDFQHKMNDDNKENIIPKMIVKNPLSNRNTTPVNSVNNLPPASIQPMSSPLPFSISTPVSKVHSNTAVHSHIYESLGPSQSTPLHYSGKWNLSLNNSDSGFFSSQSTELTSSVQKTPISETTDNKLHPYQFVDSPSLKVSNVASSSSSNPALSSLRNTSLSTLSSQSREHLSAFSVPVKRLPLVTMVEQSNVSSKSSSDEYKRQYSTTSSDNRSSRHSDTSQFNTIASYDNKNSNTIKPVWRPYLD</sequence>
<feature type="region of interest" description="Disordered" evidence="1">
    <location>
        <begin position="398"/>
        <end position="455"/>
    </location>
</feature>
<reference evidence="2" key="1">
    <citation type="submission" date="2022-06" db="EMBL/GenBank/DDBJ databases">
        <authorList>
            <person name="Berger JAMES D."/>
            <person name="Berger JAMES D."/>
        </authorList>
    </citation>
    <scope>NUCLEOTIDE SEQUENCE [LARGE SCALE GENOMIC DNA]</scope>
</reference>